<sequence>MRDGEIERLRTQLKLLQQRLRREALPVPGVSLTAARVLGASVRLGDGASPRKLAEEARMTSSNVAAALRELERAGLVAREQDPADGRRVLVVVTEEGRSVVAARRRERDTWLGRAIGELLDEREQEILVAAGELLERLAGYEPPASGPAGGTLDRQK</sequence>
<protein>
    <submittedName>
        <fullName evidence="2">Winged helix DNA-binding protein</fullName>
    </submittedName>
</protein>
<dbReference type="PANTHER" id="PTHR39515:SF2">
    <property type="entry name" value="HTH-TYPE TRANSCRIPTIONAL REGULATOR RV0880"/>
    <property type="match status" value="1"/>
</dbReference>
<name>A0ABS2U3D7_9ACTN</name>
<dbReference type="Gene3D" id="1.10.10.10">
    <property type="entry name" value="Winged helix-like DNA-binding domain superfamily/Winged helix DNA-binding domain"/>
    <property type="match status" value="1"/>
</dbReference>
<keyword evidence="3" id="KW-1185">Reference proteome</keyword>
<dbReference type="Pfam" id="PF12802">
    <property type="entry name" value="MarR_2"/>
    <property type="match status" value="1"/>
</dbReference>
<dbReference type="PRINTS" id="PR00598">
    <property type="entry name" value="HTHMARR"/>
</dbReference>
<dbReference type="InterPro" id="IPR052526">
    <property type="entry name" value="HTH-type_Bedaq_tolerance"/>
</dbReference>
<dbReference type="SMART" id="SM00347">
    <property type="entry name" value="HTH_MARR"/>
    <property type="match status" value="1"/>
</dbReference>
<dbReference type="InterPro" id="IPR000835">
    <property type="entry name" value="HTH_MarR-typ"/>
</dbReference>
<dbReference type="Proteomes" id="UP000749040">
    <property type="component" value="Unassembled WGS sequence"/>
</dbReference>
<dbReference type="InterPro" id="IPR036388">
    <property type="entry name" value="WH-like_DNA-bd_sf"/>
</dbReference>
<keyword evidence="2" id="KW-0238">DNA-binding</keyword>
<organism evidence="2 3">
    <name type="scientific">Actinacidiphila acididurans</name>
    <dbReference type="NCBI Taxonomy" id="2784346"/>
    <lineage>
        <taxon>Bacteria</taxon>
        <taxon>Bacillati</taxon>
        <taxon>Actinomycetota</taxon>
        <taxon>Actinomycetes</taxon>
        <taxon>Kitasatosporales</taxon>
        <taxon>Streptomycetaceae</taxon>
        <taxon>Actinacidiphila</taxon>
    </lineage>
</organism>
<dbReference type="Gene3D" id="1.10.287.100">
    <property type="match status" value="1"/>
</dbReference>
<comment type="caution">
    <text evidence="2">The sequence shown here is derived from an EMBL/GenBank/DDBJ whole genome shotgun (WGS) entry which is preliminary data.</text>
</comment>
<dbReference type="SUPFAM" id="SSF46785">
    <property type="entry name" value="Winged helix' DNA-binding domain"/>
    <property type="match status" value="1"/>
</dbReference>
<feature type="domain" description="HTH marR-type" evidence="1">
    <location>
        <begin position="1"/>
        <end position="137"/>
    </location>
</feature>
<dbReference type="RefSeq" id="WP_205363791.1">
    <property type="nucleotide sequence ID" value="NZ_JADKYB010000031.1"/>
</dbReference>
<dbReference type="GO" id="GO:0003677">
    <property type="term" value="F:DNA binding"/>
    <property type="evidence" value="ECO:0007669"/>
    <property type="project" value="UniProtKB-KW"/>
</dbReference>
<evidence type="ECO:0000313" key="3">
    <source>
        <dbReference type="Proteomes" id="UP000749040"/>
    </source>
</evidence>
<evidence type="ECO:0000313" key="2">
    <source>
        <dbReference type="EMBL" id="MBM9510099.1"/>
    </source>
</evidence>
<dbReference type="InterPro" id="IPR036390">
    <property type="entry name" value="WH_DNA-bd_sf"/>
</dbReference>
<dbReference type="PROSITE" id="PS50995">
    <property type="entry name" value="HTH_MARR_2"/>
    <property type="match status" value="1"/>
</dbReference>
<dbReference type="EMBL" id="JADKYB010000031">
    <property type="protein sequence ID" value="MBM9510099.1"/>
    <property type="molecule type" value="Genomic_DNA"/>
</dbReference>
<evidence type="ECO:0000259" key="1">
    <source>
        <dbReference type="PROSITE" id="PS50995"/>
    </source>
</evidence>
<dbReference type="PANTHER" id="PTHR39515">
    <property type="entry name" value="CONSERVED PROTEIN"/>
    <property type="match status" value="1"/>
</dbReference>
<proteinExistence type="predicted"/>
<gene>
    <name evidence="2" type="ORF">ITX44_37190</name>
</gene>
<accession>A0ABS2U3D7</accession>
<reference evidence="2 3" key="1">
    <citation type="submission" date="2021-01" db="EMBL/GenBank/DDBJ databases">
        <title>Streptomyces acididurans sp. nov., isolated from a peat swamp forest soil.</title>
        <authorList>
            <person name="Chantavorakit T."/>
            <person name="Duangmal K."/>
        </authorList>
    </citation>
    <scope>NUCLEOTIDE SEQUENCE [LARGE SCALE GENOMIC DNA]</scope>
    <source>
        <strain evidence="2 3">KK5PA1</strain>
    </source>
</reference>